<evidence type="ECO:0000256" key="4">
    <source>
        <dbReference type="ARBA" id="ARBA00022622"/>
    </source>
</evidence>
<name>M4TDQ9_9TRYP</name>
<evidence type="ECO:0000256" key="6">
    <source>
        <dbReference type="ARBA" id="ARBA00023180"/>
    </source>
</evidence>
<keyword evidence="4" id="KW-0336">GPI-anchor</keyword>
<reference evidence="8" key="2">
    <citation type="journal article" date="2014" name="Mol. Biochem. Parasitol.">
        <title>Capturing the variant surface glycoprotein repertoire (the VSGnome) of Trypanosoma brucei Lister 427.</title>
        <authorList>
            <person name="Cross G.A."/>
            <person name="Kim H.S."/>
            <person name="Wickstead B."/>
        </authorList>
    </citation>
    <scope>NUCLEOTIDE SEQUENCE</scope>
    <source>
        <strain evidence="8">Lister 427</strain>
    </source>
</reference>
<dbReference type="GO" id="GO:0098552">
    <property type="term" value="C:side of membrane"/>
    <property type="evidence" value="ECO:0007669"/>
    <property type="project" value="UniProtKB-KW"/>
</dbReference>
<dbReference type="SUPFAM" id="SSF58087">
    <property type="entry name" value="Variant surface glycoprotein (N-terminal domain)"/>
    <property type="match status" value="1"/>
</dbReference>
<dbReference type="InterPro" id="IPR027446">
    <property type="entry name" value="VSG_C_dom_sf"/>
</dbReference>
<dbReference type="AlphaFoldDB" id="M4TDQ9"/>
<accession>M4TDQ9</accession>
<dbReference type="EMBL" id="KX698644">
    <property type="protein sequence ID" value="APD72600.1"/>
    <property type="molecule type" value="Genomic_DNA"/>
</dbReference>
<keyword evidence="7" id="KW-0449">Lipoprotein</keyword>
<evidence type="ECO:0000256" key="2">
    <source>
        <dbReference type="ARBA" id="ARBA00004609"/>
    </source>
</evidence>
<dbReference type="SUPFAM" id="SSF118251">
    <property type="entry name" value="Variant surface glycoprotein MITAT 1.2, VSG 221, C-terminal domain"/>
    <property type="match status" value="1"/>
</dbReference>
<evidence type="ECO:0000256" key="5">
    <source>
        <dbReference type="ARBA" id="ARBA00023136"/>
    </source>
</evidence>
<keyword evidence="6" id="KW-0325">Glycoprotein</keyword>
<keyword evidence="3" id="KW-1003">Cell membrane</keyword>
<evidence type="ECO:0000313" key="8">
    <source>
        <dbReference type="EMBL" id="AGH61205.1"/>
    </source>
</evidence>
<comment type="subcellular location">
    <subcellularLocation>
        <location evidence="2">Cell membrane</location>
        <topology evidence="2">Lipid-anchor</topology>
        <topology evidence="2">GPI-anchor</topology>
    </subcellularLocation>
</comment>
<evidence type="ECO:0000256" key="1">
    <source>
        <dbReference type="ARBA" id="ARBA00002523"/>
    </source>
</evidence>
<protein>
    <submittedName>
        <fullName evidence="9">Variant surface glycoprotein 1125.51</fullName>
    </submittedName>
    <submittedName>
        <fullName evidence="8">Variant surface glycoprotein 649</fullName>
    </submittedName>
</protein>
<evidence type="ECO:0000256" key="3">
    <source>
        <dbReference type="ARBA" id="ARBA00022475"/>
    </source>
</evidence>
<reference evidence="8" key="1">
    <citation type="submission" date="2013-02" db="EMBL/GenBank/DDBJ databases">
        <authorList>
            <person name="Cross G.A.M."/>
            <person name="Kim H.-S."/>
            <person name="Wickstead B."/>
        </authorList>
    </citation>
    <scope>NUCLEOTIDE SEQUENCE</scope>
    <source>
        <strain evidence="8">Lister 427</strain>
    </source>
</reference>
<proteinExistence type="predicted"/>
<reference evidence="9" key="3">
    <citation type="submission" date="2016-08" db="EMBL/GenBank/DDBJ databases">
        <title>VSG repertoire of Trypanosoma brucei EATRO 1125.</title>
        <authorList>
            <person name="Cross G.A."/>
        </authorList>
    </citation>
    <scope>NUCLEOTIDE SEQUENCE</scope>
    <source>
        <strain evidence="9">EATRO 1125</strain>
    </source>
</reference>
<evidence type="ECO:0000313" key="9">
    <source>
        <dbReference type="EMBL" id="APD72600.1"/>
    </source>
</evidence>
<dbReference type="VEuPathDB" id="TriTrypDB:Tb427_000833800"/>
<keyword evidence="5" id="KW-0472">Membrane</keyword>
<comment type="function">
    <text evidence="1">VSG forms a coat on the surface of the parasite. The trypanosome evades the immune response of the host by expressing a series of antigenically distinct VSGs from an estimated 1000 VSG genes.</text>
</comment>
<dbReference type="GO" id="GO:0005886">
    <property type="term" value="C:plasma membrane"/>
    <property type="evidence" value="ECO:0007669"/>
    <property type="project" value="UniProtKB-SubCell"/>
</dbReference>
<dbReference type="EMBL" id="KC613774">
    <property type="protein sequence ID" value="AGH61205.1"/>
    <property type="molecule type" value="Genomic_DNA"/>
</dbReference>
<evidence type="ECO:0000256" key="7">
    <source>
        <dbReference type="ARBA" id="ARBA00023288"/>
    </source>
</evidence>
<organism evidence="8">
    <name type="scientific">Trypanosoma brucei</name>
    <dbReference type="NCBI Taxonomy" id="5691"/>
    <lineage>
        <taxon>Eukaryota</taxon>
        <taxon>Discoba</taxon>
        <taxon>Euglenozoa</taxon>
        <taxon>Kinetoplastea</taxon>
        <taxon>Metakinetoplastina</taxon>
        <taxon>Trypanosomatida</taxon>
        <taxon>Trypanosomatidae</taxon>
        <taxon>Trypanosoma</taxon>
    </lineage>
</organism>
<sequence length="468" mass="48762">MHIIPLQIKAIQFFTMNSKLKQTVLTLCVATATTAQGTGLKPCASACACKQRALSTAAELTTLLERGTAKLADNAHTNLLLTAAAAAQRAAGDYTLAPVAAIAAKTVKHQARLLAEATPTIVKAYTQLQLLAGHYSTLIQLTRKGDETKVAGTSGGSYAAATYAPTTLEPAKVEACAEEAAENASNAGKLLAADDLGFQDLSLHSTIAMACQLKSGGACTGMTGNDYVLAKVVLGQDPGKAGDGSLKNGAYANIATGKILATAVTNKQIKAIVQEVKPAVTKLQQISTVADSTLYTKDKTLVDFVTKQVLGVDQQKEAAQGQSAAVAAHITTTYGNSAADFQAKIWSKVEDTEVSFNAAKAIETKHLTKATPDQAVASSIAVSLAKQHKTEATDCPLAKPTDNKIDKCVGNKGTACTGDCEWDNDKEICKPKKQSEGENKEKTGTANATASNSFVIKASPLLLAFLLF</sequence>